<keyword evidence="1" id="KW-0732">Signal</keyword>
<feature type="chain" id="PRO_5046421532" evidence="1">
    <location>
        <begin position="20"/>
        <end position="158"/>
    </location>
</feature>
<keyword evidence="3" id="KW-1185">Reference proteome</keyword>
<sequence length="158" mass="17814">MKLSIISALLIGAVSSVFADLDYFDYPRSGSVYNSGDSVTFVVEDVTDDSDDTIRASLFTADGVFVEEMGEWRADEDFRTFEEEQAFDDGDFIFRWSIDVGDGDYYAEVYEIEGPYLEDDHDNDVHRSQIFRVGGGAEMADEKTIATESRKKRSIYSA</sequence>
<evidence type="ECO:0000313" key="3">
    <source>
        <dbReference type="Proteomes" id="UP001473302"/>
    </source>
</evidence>
<reference evidence="2 3" key="1">
    <citation type="submission" date="2024-04" db="EMBL/GenBank/DDBJ databases">
        <title>genome sequences of Mucor flavus KT1a and Helicostylum pulchrum KT1b strains isolated from the surface of a dry-aged beef.</title>
        <authorList>
            <person name="Toyotome T."/>
            <person name="Hosono M."/>
            <person name="Torimaru M."/>
            <person name="Fukuda K."/>
            <person name="Mikami N."/>
        </authorList>
    </citation>
    <scope>NUCLEOTIDE SEQUENCE [LARGE SCALE GENOMIC DNA]</scope>
    <source>
        <strain evidence="2 3">KT1a</strain>
    </source>
</reference>
<comment type="caution">
    <text evidence="2">The sequence shown here is derived from an EMBL/GenBank/DDBJ whole genome shotgun (WGS) entry which is preliminary data.</text>
</comment>
<dbReference type="EMBL" id="BAABUK010000007">
    <property type="protein sequence ID" value="GAA5810569.1"/>
    <property type="molecule type" value="Genomic_DNA"/>
</dbReference>
<protein>
    <submittedName>
        <fullName evidence="2">Uncharacterized protein</fullName>
    </submittedName>
</protein>
<feature type="signal peptide" evidence="1">
    <location>
        <begin position="1"/>
        <end position="19"/>
    </location>
</feature>
<name>A0ABP9YUM6_9FUNG</name>
<gene>
    <name evidence="2" type="ORF">MFLAVUS_003992</name>
</gene>
<proteinExistence type="predicted"/>
<evidence type="ECO:0000313" key="2">
    <source>
        <dbReference type="EMBL" id="GAA5810569.1"/>
    </source>
</evidence>
<accession>A0ABP9YUM6</accession>
<organism evidence="2 3">
    <name type="scientific">Mucor flavus</name>
    <dbReference type="NCBI Taxonomy" id="439312"/>
    <lineage>
        <taxon>Eukaryota</taxon>
        <taxon>Fungi</taxon>
        <taxon>Fungi incertae sedis</taxon>
        <taxon>Mucoromycota</taxon>
        <taxon>Mucoromycotina</taxon>
        <taxon>Mucoromycetes</taxon>
        <taxon>Mucorales</taxon>
        <taxon>Mucorineae</taxon>
        <taxon>Mucoraceae</taxon>
        <taxon>Mucor</taxon>
    </lineage>
</organism>
<dbReference type="Proteomes" id="UP001473302">
    <property type="component" value="Unassembled WGS sequence"/>
</dbReference>
<evidence type="ECO:0000256" key="1">
    <source>
        <dbReference type="SAM" id="SignalP"/>
    </source>
</evidence>